<keyword evidence="4" id="KW-0479">Metal-binding</keyword>
<keyword evidence="8" id="KW-0472">Membrane</keyword>
<dbReference type="EMBL" id="WNYA01014298">
    <property type="protein sequence ID" value="KAG8539532.1"/>
    <property type="molecule type" value="Genomic_DNA"/>
</dbReference>
<keyword evidence="5" id="KW-0560">Oxidoreductase</keyword>
<dbReference type="PANTHER" id="PTHR24291:SF211">
    <property type="entry name" value="CYTOCHROME P450 4B1"/>
    <property type="match status" value="1"/>
</dbReference>
<dbReference type="InterPro" id="IPR002402">
    <property type="entry name" value="Cyt_P450_E_grp-II"/>
</dbReference>
<evidence type="ECO:0000256" key="4">
    <source>
        <dbReference type="ARBA" id="ARBA00022723"/>
    </source>
</evidence>
<comment type="cofactor">
    <cofactor evidence="1">
        <name>heme</name>
        <dbReference type="ChEBI" id="CHEBI:30413"/>
    </cofactor>
</comment>
<dbReference type="InterPro" id="IPR001128">
    <property type="entry name" value="Cyt_P450"/>
</dbReference>
<reference evidence="9" key="1">
    <citation type="thesis" date="2020" institute="ProQuest LLC" country="789 East Eisenhower Parkway, Ann Arbor, MI, USA">
        <title>Comparative Genomics and Chromosome Evolution.</title>
        <authorList>
            <person name="Mudd A.B."/>
        </authorList>
    </citation>
    <scope>NUCLEOTIDE SEQUENCE</scope>
    <source>
        <strain evidence="9">237g6f4</strain>
        <tissue evidence="9">Blood</tissue>
    </source>
</reference>
<evidence type="ECO:0000256" key="8">
    <source>
        <dbReference type="SAM" id="Phobius"/>
    </source>
</evidence>
<sequence>MSPPVLFGLGVPDLWSLVLWLGLLYVLVKASKLYLTWRQLDKALRPFKGPNRHWLYGNSHEFLKDGNDFEVVVRYAEQYPYAYPLWLGKFNAGLMVCHPDYAKAILSRQDPKDDFGYYFITPWIGKGLLVLSGQKWFQHRRLLTPGFHYDVLRPYVRLMSDSVTIMLDKWERQLPDENPVELFHHVSLMTLDSIMKCAFSSHSSCQQDSESPYIKAVYELSRLVDDRFYFFPYHNDLIFHLSPHGYRFRKALKTAHEHT</sequence>
<keyword evidence="8" id="KW-1133">Transmembrane helix</keyword>
<evidence type="ECO:0000313" key="9">
    <source>
        <dbReference type="EMBL" id="KAG8539532.1"/>
    </source>
</evidence>
<keyword evidence="10" id="KW-1185">Reference proteome</keyword>
<evidence type="ECO:0000256" key="2">
    <source>
        <dbReference type="ARBA" id="ARBA00010617"/>
    </source>
</evidence>
<evidence type="ECO:0000256" key="1">
    <source>
        <dbReference type="ARBA" id="ARBA00001971"/>
    </source>
</evidence>
<evidence type="ECO:0000313" key="10">
    <source>
        <dbReference type="Proteomes" id="UP000824782"/>
    </source>
</evidence>
<comment type="similarity">
    <text evidence="2">Belongs to the cytochrome P450 family.</text>
</comment>
<dbReference type="Proteomes" id="UP000824782">
    <property type="component" value="Unassembled WGS sequence"/>
</dbReference>
<evidence type="ECO:0000256" key="7">
    <source>
        <dbReference type="ARBA" id="ARBA00023033"/>
    </source>
</evidence>
<accession>A0AAV6YQI8</accession>
<proteinExistence type="inferred from homology"/>
<gene>
    <name evidence="9" type="ORF">GDO81_020777</name>
</gene>
<evidence type="ECO:0000256" key="3">
    <source>
        <dbReference type="ARBA" id="ARBA00022617"/>
    </source>
</evidence>
<evidence type="ECO:0000256" key="6">
    <source>
        <dbReference type="ARBA" id="ARBA00023004"/>
    </source>
</evidence>
<dbReference type="GO" id="GO:0016705">
    <property type="term" value="F:oxidoreductase activity, acting on paired donors, with incorporation or reduction of molecular oxygen"/>
    <property type="evidence" value="ECO:0007669"/>
    <property type="project" value="InterPro"/>
</dbReference>
<dbReference type="PANTHER" id="PTHR24291">
    <property type="entry name" value="CYTOCHROME P450 FAMILY 4"/>
    <property type="match status" value="1"/>
</dbReference>
<dbReference type="SUPFAM" id="SSF48264">
    <property type="entry name" value="Cytochrome P450"/>
    <property type="match status" value="1"/>
</dbReference>
<dbReference type="InterPro" id="IPR036396">
    <property type="entry name" value="Cyt_P450_sf"/>
</dbReference>
<organism evidence="9 10">
    <name type="scientific">Engystomops pustulosus</name>
    <name type="common">Tungara frog</name>
    <name type="synonym">Physalaemus pustulosus</name>
    <dbReference type="NCBI Taxonomy" id="76066"/>
    <lineage>
        <taxon>Eukaryota</taxon>
        <taxon>Metazoa</taxon>
        <taxon>Chordata</taxon>
        <taxon>Craniata</taxon>
        <taxon>Vertebrata</taxon>
        <taxon>Euteleostomi</taxon>
        <taxon>Amphibia</taxon>
        <taxon>Batrachia</taxon>
        <taxon>Anura</taxon>
        <taxon>Neobatrachia</taxon>
        <taxon>Hyloidea</taxon>
        <taxon>Leptodactylidae</taxon>
        <taxon>Leiuperinae</taxon>
        <taxon>Engystomops</taxon>
    </lineage>
</organism>
<comment type="caution">
    <text evidence="9">The sequence shown here is derived from an EMBL/GenBank/DDBJ whole genome shotgun (WGS) entry which is preliminary data.</text>
</comment>
<dbReference type="Pfam" id="PF00067">
    <property type="entry name" value="p450"/>
    <property type="match status" value="1"/>
</dbReference>
<dbReference type="PRINTS" id="PR00464">
    <property type="entry name" value="EP450II"/>
</dbReference>
<feature type="transmembrane region" description="Helical" evidence="8">
    <location>
        <begin position="6"/>
        <end position="28"/>
    </location>
</feature>
<feature type="non-terminal residue" evidence="9">
    <location>
        <position position="259"/>
    </location>
</feature>
<dbReference type="AlphaFoldDB" id="A0AAV6YQI8"/>
<evidence type="ECO:0000256" key="5">
    <source>
        <dbReference type="ARBA" id="ARBA00023002"/>
    </source>
</evidence>
<dbReference type="GO" id="GO:0004497">
    <property type="term" value="F:monooxygenase activity"/>
    <property type="evidence" value="ECO:0007669"/>
    <property type="project" value="UniProtKB-KW"/>
</dbReference>
<keyword evidence="6" id="KW-0408">Iron</keyword>
<dbReference type="GO" id="GO:0020037">
    <property type="term" value="F:heme binding"/>
    <property type="evidence" value="ECO:0007669"/>
    <property type="project" value="InterPro"/>
</dbReference>
<protein>
    <submittedName>
        <fullName evidence="9">Uncharacterized protein</fullName>
    </submittedName>
</protein>
<dbReference type="GO" id="GO:0005506">
    <property type="term" value="F:iron ion binding"/>
    <property type="evidence" value="ECO:0007669"/>
    <property type="project" value="InterPro"/>
</dbReference>
<keyword evidence="3" id="KW-0349">Heme</keyword>
<keyword evidence="7" id="KW-0503">Monooxygenase</keyword>
<keyword evidence="8" id="KW-0812">Transmembrane</keyword>
<dbReference type="InterPro" id="IPR050196">
    <property type="entry name" value="Cytochrome_P450_Monoox"/>
</dbReference>
<name>A0AAV6YQI8_ENGPU</name>
<dbReference type="Gene3D" id="1.10.630.10">
    <property type="entry name" value="Cytochrome P450"/>
    <property type="match status" value="1"/>
</dbReference>